<dbReference type="SUPFAM" id="SSF141371">
    <property type="entry name" value="PilZ domain-like"/>
    <property type="match status" value="1"/>
</dbReference>
<dbReference type="PANTHER" id="PTHR32089:SF112">
    <property type="entry name" value="LYSOZYME-LIKE PROTEIN-RELATED"/>
    <property type="match status" value="1"/>
</dbReference>
<proteinExistence type="inferred from homology"/>
<evidence type="ECO:0000256" key="5">
    <source>
        <dbReference type="ARBA" id="ARBA00023136"/>
    </source>
</evidence>
<feature type="domain" description="HAMP" evidence="11">
    <location>
        <begin position="218"/>
        <end position="271"/>
    </location>
</feature>
<evidence type="ECO:0000256" key="2">
    <source>
        <dbReference type="ARBA" id="ARBA00022475"/>
    </source>
</evidence>
<dbReference type="SMART" id="SM00304">
    <property type="entry name" value="HAMP"/>
    <property type="match status" value="1"/>
</dbReference>
<keyword evidence="4 9" id="KW-1133">Transmembrane helix</keyword>
<keyword evidence="5 9" id="KW-0472">Membrane</keyword>
<keyword evidence="13" id="KW-1185">Reference proteome</keyword>
<comment type="caution">
    <text evidence="12">The sequence shown here is derived from an EMBL/GenBank/DDBJ whole genome shotgun (WGS) entry which is preliminary data.</text>
</comment>
<dbReference type="Proteomes" id="UP001518989">
    <property type="component" value="Unassembled WGS sequence"/>
</dbReference>
<evidence type="ECO:0000256" key="4">
    <source>
        <dbReference type="ARBA" id="ARBA00022989"/>
    </source>
</evidence>
<dbReference type="SUPFAM" id="SSF103190">
    <property type="entry name" value="Sensory domain-like"/>
    <property type="match status" value="1"/>
</dbReference>
<dbReference type="PANTHER" id="PTHR32089">
    <property type="entry name" value="METHYL-ACCEPTING CHEMOTAXIS PROTEIN MCPB"/>
    <property type="match status" value="1"/>
</dbReference>
<dbReference type="InterPro" id="IPR009875">
    <property type="entry name" value="PilZ_domain"/>
</dbReference>
<keyword evidence="2" id="KW-1003">Cell membrane</keyword>
<evidence type="ECO:0000256" key="6">
    <source>
        <dbReference type="ARBA" id="ARBA00023224"/>
    </source>
</evidence>
<dbReference type="Pfam" id="PF17202">
    <property type="entry name" value="sCache_3_3"/>
    <property type="match status" value="1"/>
</dbReference>
<dbReference type="InterPro" id="IPR003660">
    <property type="entry name" value="HAMP_dom"/>
</dbReference>
<feature type="domain" description="Methyl-accepting transducer" evidence="10">
    <location>
        <begin position="311"/>
        <end position="533"/>
    </location>
</feature>
<evidence type="ECO:0000313" key="12">
    <source>
        <dbReference type="EMBL" id="MBO1081792.1"/>
    </source>
</evidence>
<feature type="transmembrane region" description="Helical" evidence="9">
    <location>
        <begin position="194"/>
        <end position="216"/>
    </location>
</feature>
<dbReference type="SMART" id="SM00283">
    <property type="entry name" value="MA"/>
    <property type="match status" value="1"/>
</dbReference>
<dbReference type="PROSITE" id="PS50111">
    <property type="entry name" value="CHEMOTAXIS_TRANSDUC_2"/>
    <property type="match status" value="1"/>
</dbReference>
<comment type="similarity">
    <text evidence="7">Belongs to the methyl-accepting chemotaxis (MCP) protein family.</text>
</comment>
<dbReference type="Gene3D" id="6.10.340.10">
    <property type="match status" value="1"/>
</dbReference>
<dbReference type="SUPFAM" id="SSF158472">
    <property type="entry name" value="HAMP domain-like"/>
    <property type="match status" value="1"/>
</dbReference>
<dbReference type="InterPro" id="IPR029151">
    <property type="entry name" value="Sensor-like_sf"/>
</dbReference>
<organism evidence="12 13">
    <name type="scientific">Roseomonas haemaphysalidis</name>
    <dbReference type="NCBI Taxonomy" id="2768162"/>
    <lineage>
        <taxon>Bacteria</taxon>
        <taxon>Pseudomonadati</taxon>
        <taxon>Pseudomonadota</taxon>
        <taxon>Alphaproteobacteria</taxon>
        <taxon>Acetobacterales</taxon>
        <taxon>Roseomonadaceae</taxon>
        <taxon>Roseomonas</taxon>
    </lineage>
</organism>
<dbReference type="SUPFAM" id="SSF58104">
    <property type="entry name" value="Methyl-accepting chemotaxis protein (MCP) signaling domain"/>
    <property type="match status" value="1"/>
</dbReference>
<reference evidence="12 13" key="1">
    <citation type="submission" date="2020-09" db="EMBL/GenBank/DDBJ databases">
        <title>Roseomonas.</title>
        <authorList>
            <person name="Zhu W."/>
        </authorList>
    </citation>
    <scope>NUCLEOTIDE SEQUENCE [LARGE SCALE GENOMIC DNA]</scope>
    <source>
        <strain evidence="12 13">573</strain>
    </source>
</reference>
<sequence length="679" mass="71219">MSGISDSFLRRAGRIGIVPRLLIASLLAVVLAVIAVQAWTMRIVQDEQNDSVQRMLRTNLAVLHDKLQGIGTEWHLGEDGRLTLDGQLLNGRDDITDKAGQLAGGVATIFAGDTRIATSVRRPDGARAVGTKLAAGPAREAVLGRGETYVGNADILGTPYATIYEPIRDVSGEPVGILFVGVSMAEANVVMHRIILEALLAGLVVIIVVGTVRWYALRSSMRPLSSLAASVRSIAEGNLDQPSPCAERTDQLGQIGRAIEMLRDGALRAREADKQIATERAAKDRRQEAMDRLTHDFGTTVSGVLVKLGLSAEGMRGAADQMADGAEQTLHDMAGSTAEAGNSSRSLATVASATEQLTANVGEISRQVSQAADASRDAVAQARTTDTTVQGLSEAASQIGEVVRLISDIAGQTNLLALNATIEAARAGEAGKGFAVVAGEVKQLAAQTAQATSRIGAQVTAIQSATDEAVTAVRGVATAIIQISDITGNIAAAVEQQGAATREIALQVQGISRATDIATQAMQGVCATAEQSGTASRRVLEAANSVNDQSRGLREEVDDFLNAMRASQQSGDRRRYERMPGGDAPVKLRCDTHGSGSATIQDISLGGASLICEWPCDVGAEVLVGLPDTNDFVSARIVDSRDSVLIVSFRQDERTLGCVSRAIDVIMVRLKQAGHALVA</sequence>
<dbReference type="CDD" id="cd06225">
    <property type="entry name" value="HAMP"/>
    <property type="match status" value="1"/>
</dbReference>
<keyword evidence="6 8" id="KW-0807">Transducer</keyword>
<evidence type="ECO:0000256" key="7">
    <source>
        <dbReference type="ARBA" id="ARBA00029447"/>
    </source>
</evidence>
<evidence type="ECO:0000256" key="3">
    <source>
        <dbReference type="ARBA" id="ARBA00022692"/>
    </source>
</evidence>
<dbReference type="Pfam" id="PF07238">
    <property type="entry name" value="PilZ"/>
    <property type="match status" value="1"/>
</dbReference>
<dbReference type="Gene3D" id="1.10.287.950">
    <property type="entry name" value="Methyl-accepting chemotaxis protein"/>
    <property type="match status" value="1"/>
</dbReference>
<dbReference type="EMBL" id="JACTNG010000021">
    <property type="protein sequence ID" value="MBO1081792.1"/>
    <property type="molecule type" value="Genomic_DNA"/>
</dbReference>
<evidence type="ECO:0000259" key="11">
    <source>
        <dbReference type="PROSITE" id="PS50885"/>
    </source>
</evidence>
<evidence type="ECO:0000256" key="1">
    <source>
        <dbReference type="ARBA" id="ARBA00004651"/>
    </source>
</evidence>
<name>A0ABS3KWC7_9PROT</name>
<accession>A0ABS3KWC7</accession>
<dbReference type="InterPro" id="IPR033463">
    <property type="entry name" value="sCache_3"/>
</dbReference>
<dbReference type="InterPro" id="IPR004089">
    <property type="entry name" value="MCPsignal_dom"/>
</dbReference>
<feature type="transmembrane region" description="Helical" evidence="9">
    <location>
        <begin position="21"/>
        <end position="39"/>
    </location>
</feature>
<dbReference type="Pfam" id="PF00672">
    <property type="entry name" value="HAMP"/>
    <property type="match status" value="1"/>
</dbReference>
<dbReference type="Pfam" id="PF00015">
    <property type="entry name" value="MCPsignal"/>
    <property type="match status" value="1"/>
</dbReference>
<dbReference type="PROSITE" id="PS50885">
    <property type="entry name" value="HAMP"/>
    <property type="match status" value="1"/>
</dbReference>
<gene>
    <name evidence="12" type="ORF">IAI61_22435</name>
</gene>
<evidence type="ECO:0000313" key="13">
    <source>
        <dbReference type="Proteomes" id="UP001518989"/>
    </source>
</evidence>
<evidence type="ECO:0000259" key="10">
    <source>
        <dbReference type="PROSITE" id="PS50111"/>
    </source>
</evidence>
<comment type="subcellular location">
    <subcellularLocation>
        <location evidence="1">Cell membrane</location>
        <topology evidence="1">Multi-pass membrane protein</topology>
    </subcellularLocation>
</comment>
<evidence type="ECO:0000256" key="8">
    <source>
        <dbReference type="PROSITE-ProRule" id="PRU00284"/>
    </source>
</evidence>
<keyword evidence="3 9" id="KW-0812">Transmembrane</keyword>
<evidence type="ECO:0000256" key="9">
    <source>
        <dbReference type="SAM" id="Phobius"/>
    </source>
</evidence>
<protein>
    <submittedName>
        <fullName evidence="12">Cache domain-containing protein</fullName>
    </submittedName>
</protein>
<dbReference type="Gene3D" id="2.40.10.220">
    <property type="entry name" value="predicted glycosyltransferase like domains"/>
    <property type="match status" value="1"/>
</dbReference>